<evidence type="ECO:0000256" key="2">
    <source>
        <dbReference type="ARBA" id="ARBA00007639"/>
    </source>
</evidence>
<dbReference type="CDD" id="cd01536">
    <property type="entry name" value="PBP1_ABC_sugar_binding-like"/>
    <property type="match status" value="1"/>
</dbReference>
<protein>
    <recommendedName>
        <fullName evidence="5">Periplasmic binding protein domain-containing protein</fullName>
    </recommendedName>
</protein>
<keyword evidence="3 4" id="KW-0732">Signal</keyword>
<evidence type="ECO:0000256" key="1">
    <source>
        <dbReference type="ARBA" id="ARBA00004196"/>
    </source>
</evidence>
<dbReference type="PROSITE" id="PS51257">
    <property type="entry name" value="PROKAR_LIPOPROTEIN"/>
    <property type="match status" value="1"/>
</dbReference>
<dbReference type="InterPro" id="IPR028082">
    <property type="entry name" value="Peripla_BP_I"/>
</dbReference>
<reference evidence="6 7" key="1">
    <citation type="submission" date="2020-06" db="EMBL/GenBank/DDBJ databases">
        <title>Characterization of fructooligosaccharide metabolism and fructooligosaccharide-degrading enzymes in human commensal butyrate producers.</title>
        <authorList>
            <person name="Tanno H."/>
            <person name="Fujii T."/>
            <person name="Hirano K."/>
            <person name="Maeno S."/>
            <person name="Tonozuka T."/>
            <person name="Sakamoto M."/>
            <person name="Ohkuma M."/>
            <person name="Tochio T."/>
            <person name="Endo A."/>
        </authorList>
    </citation>
    <scope>NUCLEOTIDE SEQUENCE [LARGE SCALE GENOMIC DNA]</scope>
    <source>
        <strain evidence="6 7">JCM 31056</strain>
    </source>
</reference>
<evidence type="ECO:0000256" key="3">
    <source>
        <dbReference type="ARBA" id="ARBA00022729"/>
    </source>
</evidence>
<evidence type="ECO:0000259" key="5">
    <source>
        <dbReference type="Pfam" id="PF13407"/>
    </source>
</evidence>
<dbReference type="PANTHER" id="PTHR46847">
    <property type="entry name" value="D-ALLOSE-BINDING PERIPLASMIC PROTEIN-RELATED"/>
    <property type="match status" value="1"/>
</dbReference>
<accession>A0ABQ1DY30</accession>
<gene>
    <name evidence="6" type="ORF">BUFA31_07290</name>
</gene>
<comment type="subcellular location">
    <subcellularLocation>
        <location evidence="1">Cell envelope</location>
    </subcellularLocation>
</comment>
<keyword evidence="7" id="KW-1185">Reference proteome</keyword>
<organism evidence="6 7">
    <name type="scientific">Butyricicoccus faecihominis</name>
    <dbReference type="NCBI Taxonomy" id="1712515"/>
    <lineage>
        <taxon>Bacteria</taxon>
        <taxon>Bacillati</taxon>
        <taxon>Bacillota</taxon>
        <taxon>Clostridia</taxon>
        <taxon>Eubacteriales</taxon>
        <taxon>Butyricicoccaceae</taxon>
        <taxon>Butyricicoccus</taxon>
    </lineage>
</organism>
<feature type="chain" id="PRO_5047320596" description="Periplasmic binding protein domain-containing protein" evidence="4">
    <location>
        <begin position="24"/>
        <end position="338"/>
    </location>
</feature>
<name>A0ABQ1DY30_9FIRM</name>
<evidence type="ECO:0000313" key="6">
    <source>
        <dbReference type="EMBL" id="GFO87565.1"/>
    </source>
</evidence>
<proteinExistence type="inferred from homology"/>
<feature type="signal peptide" evidence="4">
    <location>
        <begin position="1"/>
        <end position="23"/>
    </location>
</feature>
<dbReference type="RefSeq" id="WP_118564224.1">
    <property type="nucleotide sequence ID" value="NZ_BLYJ01000006.1"/>
</dbReference>
<dbReference type="Proteomes" id="UP000620147">
    <property type="component" value="Unassembled WGS sequence"/>
</dbReference>
<evidence type="ECO:0000256" key="4">
    <source>
        <dbReference type="SAM" id="SignalP"/>
    </source>
</evidence>
<evidence type="ECO:0000313" key="7">
    <source>
        <dbReference type="Proteomes" id="UP000620147"/>
    </source>
</evidence>
<dbReference type="InterPro" id="IPR025997">
    <property type="entry name" value="SBP_2_dom"/>
</dbReference>
<sequence length="338" mass="35219">MNKKRVLAMLLAGAMALSMTACGGNSASTDGSSNDGGASASGGSYKVSVILKTLAAEYWQYVKSGAEDYASEHSDKVTVEVKGPSSETAFDEMQNMIETDLSSGSYDGVIISPLQSDTAAQLVSGTKLPIVAIDTNFTAPEVKSFVGTGNEAAAKKGGEAAVEAAKAAGWTDIKCIEIAGVQGDQTNTARMNGYKAGVEEAGGTFLSDEVQYADATADRATTAMEAIMQTHPEGIAIICANNDDMAMAAARAAQGHDAYKNTIFLGFNGDRAACEAILAGQMTMSVAQMAYEMGYKAVETMVQVLDGETVDEFVDSGSDVVTPDNAQERLDTLKTQLH</sequence>
<comment type="similarity">
    <text evidence="2">Belongs to the bacterial solute-binding protein 2 family.</text>
</comment>
<dbReference type="SUPFAM" id="SSF53822">
    <property type="entry name" value="Periplasmic binding protein-like I"/>
    <property type="match status" value="1"/>
</dbReference>
<dbReference type="PANTHER" id="PTHR46847:SF1">
    <property type="entry name" value="D-ALLOSE-BINDING PERIPLASMIC PROTEIN-RELATED"/>
    <property type="match status" value="1"/>
</dbReference>
<dbReference type="EMBL" id="BLYJ01000006">
    <property type="protein sequence ID" value="GFO87565.1"/>
    <property type="molecule type" value="Genomic_DNA"/>
</dbReference>
<dbReference type="Gene3D" id="3.40.50.2300">
    <property type="match status" value="2"/>
</dbReference>
<feature type="domain" description="Periplasmic binding protein" evidence="5">
    <location>
        <begin position="48"/>
        <end position="308"/>
    </location>
</feature>
<dbReference type="Pfam" id="PF13407">
    <property type="entry name" value="Peripla_BP_4"/>
    <property type="match status" value="1"/>
</dbReference>
<comment type="caution">
    <text evidence="6">The sequence shown here is derived from an EMBL/GenBank/DDBJ whole genome shotgun (WGS) entry which is preliminary data.</text>
</comment>